<dbReference type="EMBL" id="BSSQ01000011">
    <property type="protein sequence ID" value="GLX68424.1"/>
    <property type="molecule type" value="Genomic_DNA"/>
</dbReference>
<gene>
    <name evidence="1" type="ORF">MU1_27690</name>
</gene>
<accession>A0ABQ6GBU1</accession>
<evidence type="ECO:0000313" key="1">
    <source>
        <dbReference type="EMBL" id="GLX68424.1"/>
    </source>
</evidence>
<sequence length="108" mass="12259">MRNDHVHMGMATITAKGLIHNGKAYSNPAMIKYQWFEHAEKFGEWQCPVGYFPENPDHIVLFDAQGLEVASSIENQQHPDAAVLEAYYDAINNLKERLSQARGQLKSE</sequence>
<comment type="caution">
    <text evidence="1">The sequence shown here is derived from an EMBL/GenBank/DDBJ whole genome shotgun (WGS) entry which is preliminary data.</text>
</comment>
<organism evidence="1 2">
    <name type="scientific">Paenibacillus glycanilyticus</name>
    <dbReference type="NCBI Taxonomy" id="126569"/>
    <lineage>
        <taxon>Bacteria</taxon>
        <taxon>Bacillati</taxon>
        <taxon>Bacillota</taxon>
        <taxon>Bacilli</taxon>
        <taxon>Bacillales</taxon>
        <taxon>Paenibacillaceae</taxon>
        <taxon>Paenibacillus</taxon>
    </lineage>
</organism>
<evidence type="ECO:0000313" key="2">
    <source>
        <dbReference type="Proteomes" id="UP001157114"/>
    </source>
</evidence>
<dbReference type="Proteomes" id="UP001157114">
    <property type="component" value="Unassembled WGS sequence"/>
</dbReference>
<name>A0ABQ6GBU1_9BACL</name>
<proteinExistence type="predicted"/>
<keyword evidence="2" id="KW-1185">Reference proteome</keyword>
<reference evidence="1 2" key="1">
    <citation type="submission" date="2023-03" db="EMBL/GenBank/DDBJ databases">
        <title>Draft genome sequence of the bacteria which degrade cell wall of Tricholomamatutake.</title>
        <authorList>
            <person name="Konishi Y."/>
            <person name="Fukuta Y."/>
            <person name="Shirasaka N."/>
        </authorList>
    </citation>
    <scope>NUCLEOTIDE SEQUENCE [LARGE SCALE GENOMIC DNA]</scope>
    <source>
        <strain evidence="2">mu1</strain>
    </source>
</reference>
<protein>
    <submittedName>
        <fullName evidence="1">Uncharacterized protein</fullName>
    </submittedName>
</protein>